<protein>
    <submittedName>
        <fullName evidence="6">TetR family transcriptional regulator</fullName>
    </submittedName>
</protein>
<keyword evidence="7" id="KW-1185">Reference proteome</keyword>
<keyword evidence="1" id="KW-0805">Transcription regulation</keyword>
<dbReference type="EMBL" id="BONR01000003">
    <property type="protein sequence ID" value="GIG55025.1"/>
    <property type="molecule type" value="Genomic_DNA"/>
</dbReference>
<evidence type="ECO:0000313" key="6">
    <source>
        <dbReference type="EMBL" id="GIG55025.1"/>
    </source>
</evidence>
<feature type="domain" description="HTH tetR-type" evidence="5">
    <location>
        <begin position="5"/>
        <end position="65"/>
    </location>
</feature>
<dbReference type="SUPFAM" id="SSF48498">
    <property type="entry name" value="Tetracyclin repressor-like, C-terminal domain"/>
    <property type="match status" value="1"/>
</dbReference>
<dbReference type="RefSeq" id="WP_203656102.1">
    <property type="nucleotide sequence ID" value="NZ_BONR01000003.1"/>
</dbReference>
<evidence type="ECO:0000259" key="5">
    <source>
        <dbReference type="PROSITE" id="PS50977"/>
    </source>
</evidence>
<dbReference type="PROSITE" id="PS50977">
    <property type="entry name" value="HTH_TETR_2"/>
    <property type="match status" value="1"/>
</dbReference>
<feature type="DNA-binding region" description="H-T-H motif" evidence="4">
    <location>
        <begin position="28"/>
        <end position="47"/>
    </location>
</feature>
<evidence type="ECO:0000256" key="1">
    <source>
        <dbReference type="ARBA" id="ARBA00023015"/>
    </source>
</evidence>
<keyword evidence="2 4" id="KW-0238">DNA-binding</keyword>
<dbReference type="GO" id="GO:0045892">
    <property type="term" value="P:negative regulation of DNA-templated transcription"/>
    <property type="evidence" value="ECO:0007669"/>
    <property type="project" value="InterPro"/>
</dbReference>
<dbReference type="Gene3D" id="1.10.357.10">
    <property type="entry name" value="Tetracycline Repressor, domain 2"/>
    <property type="match status" value="1"/>
</dbReference>
<dbReference type="GO" id="GO:0000976">
    <property type="term" value="F:transcription cis-regulatory region binding"/>
    <property type="evidence" value="ECO:0007669"/>
    <property type="project" value="TreeGrafter"/>
</dbReference>
<name>A0A919Q751_9MICO</name>
<dbReference type="InterPro" id="IPR036271">
    <property type="entry name" value="Tet_transcr_reg_TetR-rel_C_sf"/>
</dbReference>
<dbReference type="GO" id="GO:0003700">
    <property type="term" value="F:DNA-binding transcription factor activity"/>
    <property type="evidence" value="ECO:0007669"/>
    <property type="project" value="TreeGrafter"/>
</dbReference>
<dbReference type="Pfam" id="PF00440">
    <property type="entry name" value="TetR_N"/>
    <property type="match status" value="1"/>
</dbReference>
<dbReference type="InterPro" id="IPR009057">
    <property type="entry name" value="Homeodomain-like_sf"/>
</dbReference>
<evidence type="ECO:0000313" key="7">
    <source>
        <dbReference type="Proteomes" id="UP000652354"/>
    </source>
</evidence>
<gene>
    <name evidence="6" type="ORF">Dac01nite_17770</name>
</gene>
<proteinExistence type="predicted"/>
<dbReference type="PANTHER" id="PTHR30055">
    <property type="entry name" value="HTH-TYPE TRANSCRIPTIONAL REGULATOR RUTR"/>
    <property type="match status" value="1"/>
</dbReference>
<dbReference type="Pfam" id="PF02909">
    <property type="entry name" value="TetR_C_1"/>
    <property type="match status" value="1"/>
</dbReference>
<evidence type="ECO:0000256" key="4">
    <source>
        <dbReference type="PROSITE-ProRule" id="PRU00335"/>
    </source>
</evidence>
<evidence type="ECO:0000256" key="2">
    <source>
        <dbReference type="ARBA" id="ARBA00023125"/>
    </source>
</evidence>
<dbReference type="AlphaFoldDB" id="A0A919Q751"/>
<organism evidence="6 7">
    <name type="scientific">Demequina activiva</name>
    <dbReference type="NCBI Taxonomy" id="1582364"/>
    <lineage>
        <taxon>Bacteria</taxon>
        <taxon>Bacillati</taxon>
        <taxon>Actinomycetota</taxon>
        <taxon>Actinomycetes</taxon>
        <taxon>Micrococcales</taxon>
        <taxon>Demequinaceae</taxon>
        <taxon>Demequina</taxon>
    </lineage>
</organism>
<dbReference type="Proteomes" id="UP000652354">
    <property type="component" value="Unassembled WGS sequence"/>
</dbReference>
<reference evidence="6" key="1">
    <citation type="submission" date="2021-01" db="EMBL/GenBank/DDBJ databases">
        <title>Whole genome shotgun sequence of Demequina activiva NBRC 110675.</title>
        <authorList>
            <person name="Komaki H."/>
            <person name="Tamura T."/>
        </authorList>
    </citation>
    <scope>NUCLEOTIDE SEQUENCE</scope>
    <source>
        <strain evidence="6">NBRC 110675</strain>
    </source>
</reference>
<dbReference type="InterPro" id="IPR001647">
    <property type="entry name" value="HTH_TetR"/>
</dbReference>
<comment type="caution">
    <text evidence="6">The sequence shown here is derived from an EMBL/GenBank/DDBJ whole genome shotgun (WGS) entry which is preliminary data.</text>
</comment>
<dbReference type="InterPro" id="IPR050109">
    <property type="entry name" value="HTH-type_TetR-like_transc_reg"/>
</dbReference>
<dbReference type="InterPro" id="IPR004111">
    <property type="entry name" value="Repressor_TetR_C"/>
</dbReference>
<sequence length="206" mass="22751">MVRAGLTRDAVLDAAVALADAEGLAALSMRRLAADLGVEAMSLYNHVAHKRDLHEGMVDRVWGEVDLAADEPEWRARLHRICRSAHESMVTHPWFFSFPVTYGGINRIAMIEAMLGTMREAGIPADAAYHAQHVIDGHVFGYSWQDTDYANGPGLQERADAMLSAIDAERFPYLMEHARQHIGTPPVGDGFVIGLDTLFDALEARR</sequence>
<dbReference type="PANTHER" id="PTHR30055:SF151">
    <property type="entry name" value="TRANSCRIPTIONAL REGULATORY PROTEIN"/>
    <property type="match status" value="1"/>
</dbReference>
<accession>A0A919Q751</accession>
<keyword evidence="3" id="KW-0804">Transcription</keyword>
<evidence type="ECO:0000256" key="3">
    <source>
        <dbReference type="ARBA" id="ARBA00023163"/>
    </source>
</evidence>
<dbReference type="SUPFAM" id="SSF46689">
    <property type="entry name" value="Homeodomain-like"/>
    <property type="match status" value="1"/>
</dbReference>